<proteinExistence type="predicted"/>
<dbReference type="AlphaFoldDB" id="A0A2N7W4N2"/>
<evidence type="ECO:0008006" key="3">
    <source>
        <dbReference type="Google" id="ProtNLM"/>
    </source>
</evidence>
<accession>A0A2N7W4N2</accession>
<comment type="caution">
    <text evidence="1">The sequence shown here is derived from an EMBL/GenBank/DDBJ whole genome shotgun (WGS) entry which is preliminary data.</text>
</comment>
<organism evidence="1 2">
    <name type="scientific">Trinickia soli</name>
    <dbReference type="NCBI Taxonomy" id="380675"/>
    <lineage>
        <taxon>Bacteria</taxon>
        <taxon>Pseudomonadati</taxon>
        <taxon>Pseudomonadota</taxon>
        <taxon>Betaproteobacteria</taxon>
        <taxon>Burkholderiales</taxon>
        <taxon>Burkholderiaceae</taxon>
        <taxon>Trinickia</taxon>
    </lineage>
</organism>
<protein>
    <recommendedName>
        <fullName evidence="3">Transposase</fullName>
    </recommendedName>
</protein>
<dbReference type="EMBL" id="PNYB01000010">
    <property type="protein sequence ID" value="PMS24356.1"/>
    <property type="molecule type" value="Genomic_DNA"/>
</dbReference>
<sequence length="64" mass="7641">MVKRFRFPSFVERTCMIGVRRLCNWRCELSRHVKPATSVSRLQGTRFEFMRQSNFEATSHQGFV</sequence>
<reference evidence="1 2" key="1">
    <citation type="submission" date="2018-01" db="EMBL/GenBank/DDBJ databases">
        <title>Whole genome analyses suggest that Burkholderia sensu lato contains two further novel genera in the rhizoxinica-symbiotica group Mycetohabitans gen. nov., and Trinickia gen. nov.: implications for the evolution of diazotrophy and nodulation in the Burkholderiaceae.</title>
        <authorList>
            <person name="Estrada-de los Santos P."/>
            <person name="Palmer M."/>
            <person name="Chavez-Ramirez B."/>
            <person name="Beukes C."/>
            <person name="Steenkamp E.T."/>
            <person name="Hirsch A.M."/>
            <person name="Manyaka P."/>
            <person name="Maluk M."/>
            <person name="Lafos M."/>
            <person name="Crook M."/>
            <person name="Gross E."/>
            <person name="Simon M.F."/>
            <person name="Bueno dos Reis Junior F."/>
            <person name="Poole P.S."/>
            <person name="Venter S.N."/>
            <person name="James E.K."/>
        </authorList>
    </citation>
    <scope>NUCLEOTIDE SEQUENCE [LARGE SCALE GENOMIC DNA]</scope>
    <source>
        <strain evidence="1 2">GP25-8</strain>
    </source>
</reference>
<keyword evidence="2" id="KW-1185">Reference proteome</keyword>
<evidence type="ECO:0000313" key="2">
    <source>
        <dbReference type="Proteomes" id="UP000235347"/>
    </source>
</evidence>
<evidence type="ECO:0000313" key="1">
    <source>
        <dbReference type="EMBL" id="PMS24356.1"/>
    </source>
</evidence>
<gene>
    <name evidence="1" type="ORF">C0Z19_13875</name>
</gene>
<name>A0A2N7W4N2_9BURK</name>
<dbReference type="Proteomes" id="UP000235347">
    <property type="component" value="Unassembled WGS sequence"/>
</dbReference>